<dbReference type="Pfam" id="PF21948">
    <property type="entry name" value="LplA-B_cat"/>
    <property type="match status" value="1"/>
</dbReference>
<dbReference type="Gene3D" id="3.30.930.10">
    <property type="entry name" value="Bira Bifunctional Protein, Domain 2"/>
    <property type="match status" value="1"/>
</dbReference>
<dbReference type="InterPro" id="IPR020605">
    <property type="entry name" value="Octanoyltransferase_CS"/>
</dbReference>
<comment type="caution">
    <text evidence="12">The sequence shown here is derived from an EMBL/GenBank/DDBJ whole genome shotgun (WGS) entry which is preliminary data.</text>
</comment>
<evidence type="ECO:0000256" key="1">
    <source>
        <dbReference type="ARBA" id="ARBA00004821"/>
    </source>
</evidence>
<dbReference type="GO" id="GO:0009249">
    <property type="term" value="P:protein lipoylation"/>
    <property type="evidence" value="ECO:0007669"/>
    <property type="project" value="InterPro"/>
</dbReference>
<evidence type="ECO:0000256" key="7">
    <source>
        <dbReference type="PIRNR" id="PIRNR016262"/>
    </source>
</evidence>
<feature type="binding site" evidence="6 9">
    <location>
        <begin position="84"/>
        <end position="91"/>
    </location>
    <ligand>
        <name>substrate</name>
    </ligand>
</feature>
<keyword evidence="2 6" id="KW-0963">Cytoplasm</keyword>
<evidence type="ECO:0000259" key="11">
    <source>
        <dbReference type="PROSITE" id="PS51733"/>
    </source>
</evidence>
<feature type="site" description="Lowers pKa of active site Cys" evidence="6 10">
    <location>
        <position position="148"/>
    </location>
</feature>
<protein>
    <recommendedName>
        <fullName evidence="6 7">Octanoyltransferase</fullName>
        <ecNumber evidence="6 7">2.3.1.181</ecNumber>
    </recommendedName>
    <alternativeName>
        <fullName evidence="6">Lipoate-protein ligase B</fullName>
    </alternativeName>
    <alternativeName>
        <fullName evidence="6">Lipoyl/octanoyl transferase</fullName>
    </alternativeName>
    <alternativeName>
        <fullName evidence="6">Octanoyl-[acyl-carrier-protein]-protein N-octanoyltransferase</fullName>
    </alternativeName>
</protein>
<evidence type="ECO:0000313" key="13">
    <source>
        <dbReference type="Proteomes" id="UP000599523"/>
    </source>
</evidence>
<dbReference type="PANTHER" id="PTHR10993">
    <property type="entry name" value="OCTANOYLTRANSFERASE"/>
    <property type="match status" value="1"/>
</dbReference>
<keyword evidence="4 6" id="KW-0012">Acyltransferase</keyword>
<evidence type="ECO:0000256" key="8">
    <source>
        <dbReference type="PIRSR" id="PIRSR016262-1"/>
    </source>
</evidence>
<reference evidence="12" key="1">
    <citation type="submission" date="2019-12" db="EMBL/GenBank/DDBJ databases">
        <title>Comparative genomics gives insights into the taxonomy of the Azoarcus-Aromatoleum group and reveals separate origins of nif in the plant-associated Azoarcus and non-plant-associated Aromatoleum sub-groups.</title>
        <authorList>
            <person name="Lafos M."/>
            <person name="Maluk M."/>
            <person name="Batista M."/>
            <person name="Junghare M."/>
            <person name="Carmona M."/>
            <person name="Faoro H."/>
            <person name="Cruz L.M."/>
            <person name="Battistoni F."/>
            <person name="De Souza E."/>
            <person name="Pedrosa F."/>
            <person name="Chen W.-M."/>
            <person name="Poole P.S."/>
            <person name="Dixon R.A."/>
            <person name="James E.K."/>
        </authorList>
    </citation>
    <scope>NUCLEOTIDE SEQUENCE</scope>
    <source>
        <strain evidence="12">NSC3</strain>
    </source>
</reference>
<comment type="function">
    <text evidence="5 6 7">Catalyzes the transfer of endogenously produced octanoic acid from octanoyl-acyl-carrier-protein onto the lipoyl domains of lipoate-dependent enzymes. Lipoyl-ACP can also act as a substrate although octanoyl-ACP is likely to be the physiological substrate.</text>
</comment>
<keyword evidence="13" id="KW-1185">Reference proteome</keyword>
<keyword evidence="3 6" id="KW-0808">Transferase</keyword>
<dbReference type="NCBIfam" id="NF010923">
    <property type="entry name" value="PRK14343.1"/>
    <property type="match status" value="1"/>
</dbReference>
<sequence>MALVAPTSQQAKEPEARWLRVRRLGLVPYEPTWQAMREFTDARQADTPDEIWVLEHPPVYTLGQSGRPEHLLRDEGIPLVRIDRGGQITYHGPGQVVVYLLVDLARRGIKVRELVNLMEQAVIDCLAGFGLSAERQAGAPGVYVGGAKIAALGLRVRNGCSYHGLSLNVDMDLTPFGWINPCGYEGLQTVQLTGYGIRTSVEAAGEALLDHLERLLPPVRPKAPAGN</sequence>
<dbReference type="PANTHER" id="PTHR10993:SF7">
    <property type="entry name" value="LIPOYLTRANSFERASE 2, MITOCHONDRIAL-RELATED"/>
    <property type="match status" value="1"/>
</dbReference>
<dbReference type="HAMAP" id="MF_00013">
    <property type="entry name" value="LipB"/>
    <property type="match status" value="1"/>
</dbReference>
<name>A0A972J7F1_9RHOO</name>
<dbReference type="InterPro" id="IPR045864">
    <property type="entry name" value="aa-tRNA-synth_II/BPL/LPL"/>
</dbReference>
<dbReference type="AlphaFoldDB" id="A0A972J7F1"/>
<dbReference type="FunFam" id="3.30.930.10:FF:000020">
    <property type="entry name" value="Octanoyltransferase"/>
    <property type="match status" value="1"/>
</dbReference>
<dbReference type="NCBIfam" id="NF010925">
    <property type="entry name" value="PRK14345.1"/>
    <property type="match status" value="1"/>
</dbReference>
<evidence type="ECO:0000256" key="9">
    <source>
        <dbReference type="PIRSR" id="PIRSR016262-2"/>
    </source>
</evidence>
<evidence type="ECO:0000256" key="4">
    <source>
        <dbReference type="ARBA" id="ARBA00023315"/>
    </source>
</evidence>
<feature type="active site" description="Acyl-thioester intermediate" evidence="6 8">
    <location>
        <position position="182"/>
    </location>
</feature>
<proteinExistence type="inferred from homology"/>
<dbReference type="InterPro" id="IPR004143">
    <property type="entry name" value="BPL_LPL_catalytic"/>
</dbReference>
<dbReference type="SUPFAM" id="SSF55681">
    <property type="entry name" value="Class II aaRS and biotin synthetases"/>
    <property type="match status" value="1"/>
</dbReference>
<evidence type="ECO:0000256" key="2">
    <source>
        <dbReference type="ARBA" id="ARBA00022490"/>
    </source>
</evidence>
<evidence type="ECO:0000256" key="10">
    <source>
        <dbReference type="PIRSR" id="PIRSR016262-3"/>
    </source>
</evidence>
<dbReference type="PIRSF" id="PIRSF016262">
    <property type="entry name" value="LPLase"/>
    <property type="match status" value="1"/>
</dbReference>
<comment type="catalytic activity">
    <reaction evidence="6 7">
        <text>octanoyl-[ACP] + L-lysyl-[protein] = N(6)-octanoyl-L-lysyl-[protein] + holo-[ACP] + H(+)</text>
        <dbReference type="Rhea" id="RHEA:17665"/>
        <dbReference type="Rhea" id="RHEA-COMP:9636"/>
        <dbReference type="Rhea" id="RHEA-COMP:9685"/>
        <dbReference type="Rhea" id="RHEA-COMP:9752"/>
        <dbReference type="Rhea" id="RHEA-COMP:9928"/>
        <dbReference type="ChEBI" id="CHEBI:15378"/>
        <dbReference type="ChEBI" id="CHEBI:29969"/>
        <dbReference type="ChEBI" id="CHEBI:64479"/>
        <dbReference type="ChEBI" id="CHEBI:78463"/>
        <dbReference type="ChEBI" id="CHEBI:78809"/>
        <dbReference type="EC" id="2.3.1.181"/>
    </reaction>
</comment>
<comment type="miscellaneous">
    <text evidence="6">In the reaction, the free carboxyl group of octanoic acid is attached via an amide linkage to the epsilon-amino group of a specific lysine residue of lipoyl domains of lipoate-dependent enzymes.</text>
</comment>
<feature type="binding site" evidence="6 9">
    <location>
        <begin position="164"/>
        <end position="166"/>
    </location>
    <ligand>
        <name>substrate</name>
    </ligand>
</feature>
<dbReference type="EMBL" id="WTVM01000007">
    <property type="protein sequence ID" value="NMG01764.1"/>
    <property type="molecule type" value="Genomic_DNA"/>
</dbReference>
<evidence type="ECO:0000256" key="5">
    <source>
        <dbReference type="ARBA" id="ARBA00024732"/>
    </source>
</evidence>
<gene>
    <name evidence="6 12" type="primary">lipB</name>
    <name evidence="12" type="ORF">GPA21_02090</name>
</gene>
<organism evidence="12 13">
    <name type="scientific">Azoarcus taiwanensis</name>
    <dbReference type="NCBI Taxonomy" id="666964"/>
    <lineage>
        <taxon>Bacteria</taxon>
        <taxon>Pseudomonadati</taxon>
        <taxon>Pseudomonadota</taxon>
        <taxon>Betaproteobacteria</taxon>
        <taxon>Rhodocyclales</taxon>
        <taxon>Zoogloeaceae</taxon>
        <taxon>Azoarcus</taxon>
    </lineage>
</organism>
<dbReference type="NCBIfam" id="TIGR00214">
    <property type="entry name" value="lipB"/>
    <property type="match status" value="1"/>
</dbReference>
<accession>A0A972J7F1</accession>
<feature type="binding site" evidence="6 9">
    <location>
        <begin position="151"/>
        <end position="153"/>
    </location>
    <ligand>
        <name>substrate</name>
    </ligand>
</feature>
<dbReference type="PROSITE" id="PS51733">
    <property type="entry name" value="BPL_LPL_CATALYTIC"/>
    <property type="match status" value="1"/>
</dbReference>
<dbReference type="GO" id="GO:0033819">
    <property type="term" value="F:lipoyl(octanoyl) transferase activity"/>
    <property type="evidence" value="ECO:0007669"/>
    <property type="project" value="UniProtKB-EC"/>
</dbReference>
<evidence type="ECO:0000313" key="12">
    <source>
        <dbReference type="EMBL" id="NMG01764.1"/>
    </source>
</evidence>
<dbReference type="InterPro" id="IPR000544">
    <property type="entry name" value="Octanoyltransferase"/>
</dbReference>
<dbReference type="EC" id="2.3.1.181" evidence="6 7"/>
<dbReference type="Proteomes" id="UP000599523">
    <property type="component" value="Unassembled WGS sequence"/>
</dbReference>
<comment type="similarity">
    <text evidence="6 7">Belongs to the LipB family.</text>
</comment>
<dbReference type="PROSITE" id="PS01313">
    <property type="entry name" value="LIPB"/>
    <property type="match status" value="1"/>
</dbReference>
<dbReference type="RefSeq" id="WP_168986557.1">
    <property type="nucleotide sequence ID" value="NZ_CAWPHM010000308.1"/>
</dbReference>
<comment type="pathway">
    <text evidence="1 6 7">Protein modification; protein lipoylation via endogenous pathway; protein N(6)-(lipoyl)lysine from octanoyl-[acyl-carrier-protein]: step 1/2.</text>
</comment>
<evidence type="ECO:0000256" key="3">
    <source>
        <dbReference type="ARBA" id="ARBA00022679"/>
    </source>
</evidence>
<dbReference type="CDD" id="cd16444">
    <property type="entry name" value="LipB"/>
    <property type="match status" value="1"/>
</dbReference>
<comment type="subcellular location">
    <subcellularLocation>
        <location evidence="6">Cytoplasm</location>
    </subcellularLocation>
</comment>
<dbReference type="GO" id="GO:0005737">
    <property type="term" value="C:cytoplasm"/>
    <property type="evidence" value="ECO:0007669"/>
    <property type="project" value="UniProtKB-SubCell"/>
</dbReference>
<evidence type="ECO:0000256" key="6">
    <source>
        <dbReference type="HAMAP-Rule" id="MF_00013"/>
    </source>
</evidence>
<dbReference type="NCBIfam" id="NF010922">
    <property type="entry name" value="PRK14342.1"/>
    <property type="match status" value="1"/>
</dbReference>
<feature type="domain" description="BPL/LPL catalytic" evidence="11">
    <location>
        <begin position="45"/>
        <end position="220"/>
    </location>
</feature>